<dbReference type="Proteomes" id="UP001433268">
    <property type="component" value="Unassembled WGS sequence"/>
</dbReference>
<feature type="region of interest" description="Disordered" evidence="2">
    <location>
        <begin position="21"/>
        <end position="63"/>
    </location>
</feature>
<evidence type="ECO:0000256" key="1">
    <source>
        <dbReference type="ARBA" id="ARBA00022737"/>
    </source>
</evidence>
<dbReference type="Pfam" id="PF24883">
    <property type="entry name" value="NPHP3_N"/>
    <property type="match status" value="1"/>
</dbReference>
<accession>A0ABR1UTT6</accession>
<evidence type="ECO:0000313" key="5">
    <source>
        <dbReference type="Proteomes" id="UP001433268"/>
    </source>
</evidence>
<feature type="compositionally biased region" description="Basic and acidic residues" evidence="2">
    <location>
        <begin position="38"/>
        <end position="53"/>
    </location>
</feature>
<evidence type="ECO:0000256" key="2">
    <source>
        <dbReference type="SAM" id="MobiDB-lite"/>
    </source>
</evidence>
<dbReference type="InterPro" id="IPR007111">
    <property type="entry name" value="NACHT_NTPase"/>
</dbReference>
<dbReference type="SUPFAM" id="SSF52540">
    <property type="entry name" value="P-loop containing nucleoside triphosphate hydrolases"/>
    <property type="match status" value="1"/>
</dbReference>
<dbReference type="PANTHER" id="PTHR10039:SF5">
    <property type="entry name" value="NACHT DOMAIN-CONTAINING PROTEIN"/>
    <property type="match status" value="1"/>
</dbReference>
<evidence type="ECO:0000259" key="3">
    <source>
        <dbReference type="PROSITE" id="PS50837"/>
    </source>
</evidence>
<keyword evidence="1" id="KW-0677">Repeat</keyword>
<dbReference type="InterPro" id="IPR056884">
    <property type="entry name" value="NPHP3-like_N"/>
</dbReference>
<dbReference type="GeneID" id="92051578"/>
<name>A0ABR1UTT6_9PEZI</name>
<sequence>MSVENRTAKGSIWRKVLQALGRKSTASSGHAVTTSEDGSTRDKDSRTVSEARSKVTGTSEDMSDKSSLYYWPKEALPGFCSGARILTWGYDSHVTKGFKKRVNKNTVYQHGKDLLYDLNRLGDARIKAIAQSTAAVIFLGTPHRGSPWAQLGESASKIVGSLGLDTSSALLDALGLKTSDLQRSQDAFSAIWNSYMFRVKTFQEGQGLKGTRFGGLNNKVVDDVSSSLGDDREQAEVLNANHRDVCRYSGRRDPNLVKILAELSDICSFSLPVPTHPRTKGHQDRMETQSVSDITTETGFVGDTSDQELLFMDLLESLLFPGQREASLPWKVNRDCEWLVKHGAYLDWLKERPAPTTKPILWIKGVPGSGKTTAVRKAFQMLSSDEQSGHTRVASFFFISQANNELLRSPLGLFRSLLCQLLPQDHRAMVDAVDLHRARLTESKHEPITWNQDELVQMIQSTFAPNSPPTVIFIDALDECESDDNNIWLVNLLHDLIFKHDTGLRICLTTRYFGAMTLQGCAYIQAELENSSDIRHLIDRTFDKYQRHDEDEFKAIKEEIHELSRGIFLNIVYLSMQLKEVPTTFMELYESLINKSESPNMTLQVLKWAVLARRLTLREWRYLLPFLHRPVPHSLVQCRRSEYWAQNDEDLSDLICNLSMGLVRVLEDHVSHTRSVMDAATISTGGKSQDDQLSLFGRAGSLDSKQGDTRYVSVIHSSVVEFFKKAHAQMNSPTISTLGTFHLDIIMREDDEEPALGVDSVADGEVRLLQDYSEIINYVLSDFSFHAHEAQHCGVSPESMIWRLLEADKGLWKRWLCLREEDPYNTLLMDWARTEGLVTWVDCIEGLIRGVWAFDFLMRRKEFGHGTSGML</sequence>
<reference evidence="4 5" key="1">
    <citation type="submission" date="2023-01" db="EMBL/GenBank/DDBJ databases">
        <title>Analysis of 21 Apiospora genomes using comparative genomics revels a genus with tremendous synthesis potential of carbohydrate active enzymes and secondary metabolites.</title>
        <authorList>
            <person name="Sorensen T."/>
        </authorList>
    </citation>
    <scope>NUCLEOTIDE SEQUENCE [LARGE SCALE GENOMIC DNA]</scope>
    <source>
        <strain evidence="4 5">CBS 114990</strain>
    </source>
</reference>
<protein>
    <recommendedName>
        <fullName evidence="3">NACHT domain-containing protein</fullName>
    </recommendedName>
</protein>
<feature type="domain" description="NACHT" evidence="3">
    <location>
        <begin position="359"/>
        <end position="511"/>
    </location>
</feature>
<gene>
    <name evidence="4" type="ORF">PG997_014204</name>
</gene>
<feature type="compositionally biased region" description="Polar residues" evidence="2">
    <location>
        <begin position="24"/>
        <end position="37"/>
    </location>
</feature>
<keyword evidence="5" id="KW-1185">Reference proteome</keyword>
<dbReference type="PANTHER" id="PTHR10039">
    <property type="entry name" value="AMELOGENIN"/>
    <property type="match status" value="1"/>
</dbReference>
<dbReference type="RefSeq" id="XP_066660706.1">
    <property type="nucleotide sequence ID" value="XM_066818518.1"/>
</dbReference>
<evidence type="ECO:0000313" key="4">
    <source>
        <dbReference type="EMBL" id="KAK8062107.1"/>
    </source>
</evidence>
<dbReference type="Gene3D" id="3.40.50.300">
    <property type="entry name" value="P-loop containing nucleotide triphosphate hydrolases"/>
    <property type="match status" value="1"/>
</dbReference>
<organism evidence="4 5">
    <name type="scientific">Apiospora hydei</name>
    <dbReference type="NCBI Taxonomy" id="1337664"/>
    <lineage>
        <taxon>Eukaryota</taxon>
        <taxon>Fungi</taxon>
        <taxon>Dikarya</taxon>
        <taxon>Ascomycota</taxon>
        <taxon>Pezizomycotina</taxon>
        <taxon>Sordariomycetes</taxon>
        <taxon>Xylariomycetidae</taxon>
        <taxon>Amphisphaeriales</taxon>
        <taxon>Apiosporaceae</taxon>
        <taxon>Apiospora</taxon>
    </lineage>
</organism>
<comment type="caution">
    <text evidence="4">The sequence shown here is derived from an EMBL/GenBank/DDBJ whole genome shotgun (WGS) entry which is preliminary data.</text>
</comment>
<dbReference type="PROSITE" id="PS50837">
    <property type="entry name" value="NACHT"/>
    <property type="match status" value="1"/>
</dbReference>
<proteinExistence type="predicted"/>
<dbReference type="InterPro" id="IPR027417">
    <property type="entry name" value="P-loop_NTPase"/>
</dbReference>
<dbReference type="EMBL" id="JAQQWN010000010">
    <property type="protein sequence ID" value="KAK8062107.1"/>
    <property type="molecule type" value="Genomic_DNA"/>
</dbReference>